<dbReference type="PROSITE" id="PS52002">
    <property type="entry name" value="SM"/>
    <property type="match status" value="1"/>
</dbReference>
<dbReference type="GO" id="GO:0046540">
    <property type="term" value="C:U4/U6 x U5 tri-snRNP complex"/>
    <property type="evidence" value="ECO:0007669"/>
    <property type="project" value="TreeGrafter"/>
</dbReference>
<sequence>MSSLPPSSSSNNVDPTQFLRSEIVGKPVIVKLNSGTEYRGILTCLDGYMNVALEQTKEYVDGVLTGNYEDAFIRGNNVYYISKQA</sequence>
<dbReference type="GO" id="GO:0000932">
    <property type="term" value="C:P-body"/>
    <property type="evidence" value="ECO:0007669"/>
    <property type="project" value="TreeGrafter"/>
</dbReference>
<dbReference type="SUPFAM" id="SSF50182">
    <property type="entry name" value="Sm-like ribonucleoproteins"/>
    <property type="match status" value="1"/>
</dbReference>
<keyword evidence="5" id="KW-0698">rRNA processing</keyword>
<evidence type="ECO:0000256" key="11">
    <source>
        <dbReference type="ARBA" id="ARBA00023242"/>
    </source>
</evidence>
<keyword evidence="16" id="KW-1185">Reference proteome</keyword>
<dbReference type="InterPro" id="IPR047575">
    <property type="entry name" value="Sm"/>
</dbReference>
<proteinExistence type="inferred from homology"/>
<dbReference type="FunFam" id="2.30.30.100:FF:000044">
    <property type="entry name" value="Probable U6 snRNA-associated Sm-like protein LSm6"/>
    <property type="match status" value="1"/>
</dbReference>
<evidence type="ECO:0000256" key="2">
    <source>
        <dbReference type="ARBA" id="ARBA00004496"/>
    </source>
</evidence>
<evidence type="ECO:0000256" key="4">
    <source>
        <dbReference type="ARBA" id="ARBA00022490"/>
    </source>
</evidence>
<evidence type="ECO:0000256" key="9">
    <source>
        <dbReference type="ARBA" id="ARBA00022884"/>
    </source>
</evidence>
<evidence type="ECO:0000256" key="12">
    <source>
        <dbReference type="ARBA" id="ARBA00023274"/>
    </source>
</evidence>
<evidence type="ECO:0000256" key="10">
    <source>
        <dbReference type="ARBA" id="ARBA00023187"/>
    </source>
</evidence>
<evidence type="ECO:0000256" key="6">
    <source>
        <dbReference type="ARBA" id="ARBA00022664"/>
    </source>
</evidence>
<dbReference type="GO" id="GO:0008033">
    <property type="term" value="P:tRNA processing"/>
    <property type="evidence" value="ECO:0007669"/>
    <property type="project" value="UniProtKB-KW"/>
</dbReference>
<dbReference type="Proteomes" id="UP000444721">
    <property type="component" value="Unassembled WGS sequence"/>
</dbReference>
<keyword evidence="10 13" id="KW-0508">mRNA splicing</keyword>
<comment type="subcellular location">
    <subcellularLocation>
        <location evidence="2">Cytoplasm</location>
    </subcellularLocation>
    <subcellularLocation>
        <location evidence="1 13">Nucleus</location>
    </subcellularLocation>
</comment>
<evidence type="ECO:0000256" key="8">
    <source>
        <dbReference type="ARBA" id="ARBA00022728"/>
    </source>
</evidence>
<dbReference type="InterPro" id="IPR010920">
    <property type="entry name" value="LSM_dom_sf"/>
</dbReference>
<dbReference type="CDD" id="cd01726">
    <property type="entry name" value="LSm6"/>
    <property type="match status" value="1"/>
</dbReference>
<dbReference type="Pfam" id="PF01423">
    <property type="entry name" value="LSM"/>
    <property type="match status" value="1"/>
</dbReference>
<dbReference type="GO" id="GO:0003723">
    <property type="term" value="F:RNA binding"/>
    <property type="evidence" value="ECO:0007669"/>
    <property type="project" value="UniProtKB-UniRule"/>
</dbReference>
<evidence type="ECO:0000256" key="7">
    <source>
        <dbReference type="ARBA" id="ARBA00022694"/>
    </source>
</evidence>
<reference evidence="15 16" key="1">
    <citation type="journal article" date="2019" name="Sci. Rep.">
        <title>Nanopore sequencing improves the draft genome of the human pathogenic amoeba Naegleria fowleri.</title>
        <authorList>
            <person name="Liechti N."/>
            <person name="Schurch N."/>
            <person name="Bruggmann R."/>
            <person name="Wittwer M."/>
        </authorList>
    </citation>
    <scope>NUCLEOTIDE SEQUENCE [LARGE SCALE GENOMIC DNA]</scope>
    <source>
        <strain evidence="15 16">ATCC 30894</strain>
    </source>
</reference>
<dbReference type="GO" id="GO:0030490">
    <property type="term" value="P:maturation of SSU-rRNA"/>
    <property type="evidence" value="ECO:0007669"/>
    <property type="project" value="TreeGrafter"/>
</dbReference>
<dbReference type="OMA" id="EQTVEYV"/>
<keyword evidence="6 13" id="KW-0507">mRNA processing</keyword>
<evidence type="ECO:0000313" key="15">
    <source>
        <dbReference type="EMBL" id="KAF0980207.1"/>
    </source>
</evidence>
<dbReference type="GO" id="GO:0005688">
    <property type="term" value="C:U6 snRNP"/>
    <property type="evidence" value="ECO:0007669"/>
    <property type="project" value="TreeGrafter"/>
</dbReference>
<dbReference type="GO" id="GO:0000398">
    <property type="term" value="P:mRNA splicing, via spliceosome"/>
    <property type="evidence" value="ECO:0007669"/>
    <property type="project" value="InterPro"/>
</dbReference>
<dbReference type="InterPro" id="IPR016487">
    <property type="entry name" value="Lsm6/sSmF"/>
</dbReference>
<dbReference type="PANTHER" id="PTHR11021">
    <property type="entry name" value="SMALL NUCLEAR RIBONUCLEOPROTEIN F SNRNP-F"/>
    <property type="match status" value="1"/>
</dbReference>
<evidence type="ECO:0000259" key="14">
    <source>
        <dbReference type="PROSITE" id="PS52002"/>
    </source>
</evidence>
<feature type="domain" description="Sm" evidence="14">
    <location>
        <begin position="15"/>
        <end position="85"/>
    </location>
</feature>
<dbReference type="VEuPathDB" id="AmoebaDB:FDP41_013421"/>
<dbReference type="GO" id="GO:0005681">
    <property type="term" value="C:spliceosomal complex"/>
    <property type="evidence" value="ECO:0007669"/>
    <property type="project" value="UniProtKB-KW"/>
</dbReference>
<evidence type="ECO:0000256" key="5">
    <source>
        <dbReference type="ARBA" id="ARBA00022552"/>
    </source>
</evidence>
<accession>A0A6A5BSQ3</accession>
<keyword evidence="8 13" id="KW-0747">Spliceosome</keyword>
<keyword evidence="11 13" id="KW-0539">Nucleus</keyword>
<dbReference type="GeneID" id="68120636"/>
<dbReference type="InterPro" id="IPR001163">
    <property type="entry name" value="Sm_dom_euk/arc"/>
</dbReference>
<dbReference type="OrthoDB" id="268799at2759"/>
<keyword evidence="9 13" id="KW-0694">RNA-binding</keyword>
<evidence type="ECO:0000313" key="16">
    <source>
        <dbReference type="Proteomes" id="UP000444721"/>
    </source>
</evidence>
<dbReference type="PANTHER" id="PTHR11021:SF1">
    <property type="entry name" value="U6 SNRNA-ASSOCIATED SM-LIKE PROTEIN LSM6"/>
    <property type="match status" value="1"/>
</dbReference>
<dbReference type="GO" id="GO:0005732">
    <property type="term" value="C:sno(s)RNA-containing ribonucleoprotein complex"/>
    <property type="evidence" value="ECO:0007669"/>
    <property type="project" value="TreeGrafter"/>
</dbReference>
<comment type="caution">
    <text evidence="15">The sequence shown here is derived from an EMBL/GenBank/DDBJ whole genome shotgun (WGS) entry which is preliminary data.</text>
</comment>
<keyword evidence="12 13" id="KW-0687">Ribonucleoprotein</keyword>
<dbReference type="SMART" id="SM00651">
    <property type="entry name" value="Sm"/>
    <property type="match status" value="1"/>
</dbReference>
<organism evidence="15 16">
    <name type="scientific">Naegleria fowleri</name>
    <name type="common">Brain eating amoeba</name>
    <dbReference type="NCBI Taxonomy" id="5763"/>
    <lineage>
        <taxon>Eukaryota</taxon>
        <taxon>Discoba</taxon>
        <taxon>Heterolobosea</taxon>
        <taxon>Tetramitia</taxon>
        <taxon>Eutetramitia</taxon>
        <taxon>Vahlkampfiidae</taxon>
        <taxon>Naegleria</taxon>
    </lineage>
</organism>
<keyword evidence="4" id="KW-0963">Cytoplasm</keyword>
<dbReference type="EMBL" id="VFQX01000019">
    <property type="protein sequence ID" value="KAF0980207.1"/>
    <property type="molecule type" value="Genomic_DNA"/>
</dbReference>
<name>A0A6A5BSQ3_NAEFO</name>
<comment type="similarity">
    <text evidence="3 13">Belongs to the snRNP Sm proteins family. SmF/LSm6 subfamily.</text>
</comment>
<dbReference type="VEuPathDB" id="AmoebaDB:NfTy_029020"/>
<protein>
    <recommendedName>
        <fullName evidence="14">Sm domain-containing protein</fullName>
    </recommendedName>
</protein>
<dbReference type="AlphaFoldDB" id="A0A6A5BSQ3"/>
<evidence type="ECO:0000256" key="1">
    <source>
        <dbReference type="ARBA" id="ARBA00004123"/>
    </source>
</evidence>
<dbReference type="RefSeq" id="XP_044564920.1">
    <property type="nucleotide sequence ID" value="XM_044704050.1"/>
</dbReference>
<dbReference type="PIRSF" id="PIRSF006609">
    <property type="entry name" value="snRNP_SmF"/>
    <property type="match status" value="1"/>
</dbReference>
<dbReference type="GO" id="GO:0005730">
    <property type="term" value="C:nucleolus"/>
    <property type="evidence" value="ECO:0007669"/>
    <property type="project" value="TreeGrafter"/>
</dbReference>
<keyword evidence="7" id="KW-0819">tRNA processing</keyword>
<gene>
    <name evidence="15" type="ORF">FDP41_013421</name>
</gene>
<evidence type="ECO:0000256" key="3">
    <source>
        <dbReference type="ARBA" id="ARBA00007927"/>
    </source>
</evidence>
<dbReference type="Gene3D" id="2.30.30.100">
    <property type="match status" value="1"/>
</dbReference>
<evidence type="ECO:0000256" key="13">
    <source>
        <dbReference type="PIRNR" id="PIRNR006609"/>
    </source>
</evidence>